<dbReference type="Proteomes" id="UP001354989">
    <property type="component" value="Chromosome"/>
</dbReference>
<evidence type="ECO:0000313" key="1">
    <source>
        <dbReference type="EMBL" id="BDC99190.1"/>
    </source>
</evidence>
<organism evidence="1 2">
    <name type="scientific">Persicobacter psychrovividus</name>
    <dbReference type="NCBI Taxonomy" id="387638"/>
    <lineage>
        <taxon>Bacteria</taxon>
        <taxon>Pseudomonadati</taxon>
        <taxon>Bacteroidota</taxon>
        <taxon>Cytophagia</taxon>
        <taxon>Cytophagales</taxon>
        <taxon>Persicobacteraceae</taxon>
        <taxon>Persicobacter</taxon>
    </lineage>
</organism>
<gene>
    <name evidence="1" type="ORF">PEPS_14710</name>
</gene>
<keyword evidence="2" id="KW-1185">Reference proteome</keyword>
<evidence type="ECO:0008006" key="3">
    <source>
        <dbReference type="Google" id="ProtNLM"/>
    </source>
</evidence>
<accession>A0ABN6L7K5</accession>
<dbReference type="EMBL" id="AP025292">
    <property type="protein sequence ID" value="BDC99190.1"/>
    <property type="molecule type" value="Genomic_DNA"/>
</dbReference>
<evidence type="ECO:0000313" key="2">
    <source>
        <dbReference type="Proteomes" id="UP001354989"/>
    </source>
</evidence>
<proteinExistence type="predicted"/>
<reference evidence="1 2" key="1">
    <citation type="submission" date="2021-12" db="EMBL/GenBank/DDBJ databases">
        <title>Genome sequencing of bacteria with rrn-lacking chromosome and rrn-plasmid.</title>
        <authorList>
            <person name="Anda M."/>
            <person name="Iwasaki W."/>
        </authorList>
    </citation>
    <scope>NUCLEOTIDE SEQUENCE [LARGE SCALE GENOMIC DNA]</scope>
    <source>
        <strain evidence="1 2">NBRC 101262</strain>
    </source>
</reference>
<protein>
    <recommendedName>
        <fullName evidence="3">Transcriptional regulator</fullName>
    </recommendedName>
</protein>
<name>A0ABN6L7K5_9BACT</name>
<sequence>MMKEKPKPKEADQIRSLIEKRAAENEALKKLLKALKKGH</sequence>